<feature type="non-terminal residue" evidence="1">
    <location>
        <position position="1"/>
    </location>
</feature>
<sequence>DCLMEQYLETEWHFQREAVFRDNLKTIWSTVDSYLTALCEAPPFEGSRSRSQAFNKPTACYFEQSAQYGRYDDVHGYPCIQRIFIGAIYAAWRARYQRGDDLDIEFGHFLATPVRITKQGPQSLGEIATAHQAICDAARKSGQEDETYKMMVSYPQVVLVFDRPAQFEGSAQDDDGILNLRKVAEQLTVLVMRTGAPGQVTLDDLDSHAVPLERSDAHGVDVRRVPLGVAVYFIVDLEDLTKQRTTPKHDNDISPHEVPRGFDRIVKNDPRTWVVAMMECSASARHDSPRAVEEAIERSETYGSGASAHFDFEHEEWSHHWRSGYGAGS</sequence>
<name>A0A6A6SID2_9PLEO</name>
<dbReference type="OrthoDB" id="5235440at2759"/>
<dbReference type="AlphaFoldDB" id="A0A6A6SID2"/>
<reference evidence="1" key="1">
    <citation type="journal article" date="2020" name="Stud. Mycol.">
        <title>101 Dothideomycetes genomes: a test case for predicting lifestyles and emergence of pathogens.</title>
        <authorList>
            <person name="Haridas S."/>
            <person name="Albert R."/>
            <person name="Binder M."/>
            <person name="Bloem J."/>
            <person name="Labutti K."/>
            <person name="Salamov A."/>
            <person name="Andreopoulos B."/>
            <person name="Baker S."/>
            <person name="Barry K."/>
            <person name="Bills G."/>
            <person name="Bluhm B."/>
            <person name="Cannon C."/>
            <person name="Castanera R."/>
            <person name="Culley D."/>
            <person name="Daum C."/>
            <person name="Ezra D."/>
            <person name="Gonzalez J."/>
            <person name="Henrissat B."/>
            <person name="Kuo A."/>
            <person name="Liang C."/>
            <person name="Lipzen A."/>
            <person name="Lutzoni F."/>
            <person name="Magnuson J."/>
            <person name="Mondo S."/>
            <person name="Nolan M."/>
            <person name="Ohm R."/>
            <person name="Pangilinan J."/>
            <person name="Park H.-J."/>
            <person name="Ramirez L."/>
            <person name="Alfaro M."/>
            <person name="Sun H."/>
            <person name="Tritt A."/>
            <person name="Yoshinaga Y."/>
            <person name="Zwiers L.-H."/>
            <person name="Turgeon B."/>
            <person name="Goodwin S."/>
            <person name="Spatafora J."/>
            <person name="Crous P."/>
            <person name="Grigoriev I."/>
        </authorList>
    </citation>
    <scope>NUCLEOTIDE SEQUENCE</scope>
    <source>
        <strain evidence="1">CBS 122681</strain>
    </source>
</reference>
<protein>
    <submittedName>
        <fullName evidence="1">Uncharacterized protein</fullName>
    </submittedName>
</protein>
<keyword evidence="2" id="KW-1185">Reference proteome</keyword>
<dbReference type="EMBL" id="MU004597">
    <property type="protein sequence ID" value="KAF2647625.1"/>
    <property type="molecule type" value="Genomic_DNA"/>
</dbReference>
<proteinExistence type="predicted"/>
<evidence type="ECO:0000313" key="2">
    <source>
        <dbReference type="Proteomes" id="UP000799324"/>
    </source>
</evidence>
<dbReference type="Proteomes" id="UP000799324">
    <property type="component" value="Unassembled WGS sequence"/>
</dbReference>
<gene>
    <name evidence="1" type="ORF">K491DRAFT_614308</name>
</gene>
<evidence type="ECO:0000313" key="1">
    <source>
        <dbReference type="EMBL" id="KAF2647625.1"/>
    </source>
</evidence>
<organism evidence="1 2">
    <name type="scientific">Lophiostoma macrostomum CBS 122681</name>
    <dbReference type="NCBI Taxonomy" id="1314788"/>
    <lineage>
        <taxon>Eukaryota</taxon>
        <taxon>Fungi</taxon>
        <taxon>Dikarya</taxon>
        <taxon>Ascomycota</taxon>
        <taxon>Pezizomycotina</taxon>
        <taxon>Dothideomycetes</taxon>
        <taxon>Pleosporomycetidae</taxon>
        <taxon>Pleosporales</taxon>
        <taxon>Lophiostomataceae</taxon>
        <taxon>Lophiostoma</taxon>
    </lineage>
</organism>
<accession>A0A6A6SID2</accession>